<dbReference type="GO" id="GO:0008270">
    <property type="term" value="F:zinc ion binding"/>
    <property type="evidence" value="ECO:0007669"/>
    <property type="project" value="UniProtKB-KW"/>
</dbReference>
<evidence type="ECO:0000256" key="5">
    <source>
        <dbReference type="ARBA" id="ARBA00022833"/>
    </source>
</evidence>
<dbReference type="InterPro" id="IPR038441">
    <property type="entry name" value="THAP_Znf_sf"/>
</dbReference>
<dbReference type="GO" id="GO:0005654">
    <property type="term" value="C:nucleoplasm"/>
    <property type="evidence" value="ECO:0007669"/>
    <property type="project" value="UniProtKB-SubCell"/>
</dbReference>
<evidence type="ECO:0000256" key="10">
    <source>
        <dbReference type="ARBA" id="ARBA00023242"/>
    </source>
</evidence>
<proteinExistence type="inferred from homology"/>
<keyword evidence="7 13" id="KW-0175">Coiled coil</keyword>
<reference evidence="15" key="1">
    <citation type="journal article" date="2013" name="BMC Genomics">
        <title>Unscrambling butterfly oogenesis.</title>
        <authorList>
            <person name="Carter J.M."/>
            <person name="Baker S.C."/>
            <person name="Pink R."/>
            <person name="Carter D.R."/>
            <person name="Collins A."/>
            <person name="Tomlin J."/>
            <person name="Gibbs M."/>
            <person name="Breuker C.J."/>
        </authorList>
    </citation>
    <scope>NUCLEOTIDE SEQUENCE</scope>
    <source>
        <tissue evidence="15">Ovary</tissue>
    </source>
</reference>
<protein>
    <submittedName>
        <fullName evidence="15">THAP domain-containing protein 2</fullName>
    </submittedName>
</protein>
<dbReference type="PANTHER" id="PTHR46600:SF1">
    <property type="entry name" value="THAP DOMAIN-CONTAINING PROTEIN 1"/>
    <property type="match status" value="1"/>
</dbReference>
<sequence length="244" mass="28193">IFCSANMRKCVYCKFIYKKGSQTSFHRFPTDVNVKRIWLDNMKANWSPKEYDALCSNHFDETCFIDHQNRRTLKVGSVPTIFKENFEVSESCSDDVARIKKEDVEDQKPTISHIYVCKFAMETPALTENMVSSTSKSSYQSSERNGAKQISVINFEDSNMAVSNHHDYKTSQILKSRIQYGLSHDHKYVNSSVPQKKALKHAMKKLKASNLEKKILKQRVKRLEIKVANLKSRLRRPPHSILGI</sequence>
<evidence type="ECO:0000259" key="14">
    <source>
        <dbReference type="PROSITE" id="PS50950"/>
    </source>
</evidence>
<organism evidence="15">
    <name type="scientific">Pararge aegeria</name>
    <name type="common">speckled wood butterfly</name>
    <dbReference type="NCBI Taxonomy" id="116150"/>
    <lineage>
        <taxon>Eukaryota</taxon>
        <taxon>Metazoa</taxon>
        <taxon>Ecdysozoa</taxon>
        <taxon>Arthropoda</taxon>
        <taxon>Hexapoda</taxon>
        <taxon>Insecta</taxon>
        <taxon>Pterygota</taxon>
        <taxon>Neoptera</taxon>
        <taxon>Endopterygota</taxon>
        <taxon>Lepidoptera</taxon>
        <taxon>Glossata</taxon>
        <taxon>Ditrysia</taxon>
        <taxon>Papilionoidea</taxon>
        <taxon>Nymphalidae</taxon>
        <taxon>Satyrinae</taxon>
        <taxon>Satyrini</taxon>
        <taxon>Parargina</taxon>
        <taxon>Pararge</taxon>
    </lineage>
</organism>
<dbReference type="GO" id="GO:0043565">
    <property type="term" value="F:sequence-specific DNA binding"/>
    <property type="evidence" value="ECO:0007669"/>
    <property type="project" value="InterPro"/>
</dbReference>
<evidence type="ECO:0000256" key="7">
    <source>
        <dbReference type="ARBA" id="ARBA00023054"/>
    </source>
</evidence>
<feature type="coiled-coil region" evidence="13">
    <location>
        <begin position="199"/>
        <end position="233"/>
    </location>
</feature>
<feature type="non-terminal residue" evidence="15">
    <location>
        <position position="1"/>
    </location>
</feature>
<dbReference type="Gene3D" id="6.20.210.20">
    <property type="entry name" value="THAP domain"/>
    <property type="match status" value="1"/>
</dbReference>
<evidence type="ECO:0000313" key="15">
    <source>
        <dbReference type="EMBL" id="JAA86576.1"/>
    </source>
</evidence>
<evidence type="ECO:0000256" key="9">
    <source>
        <dbReference type="ARBA" id="ARBA00023163"/>
    </source>
</evidence>
<evidence type="ECO:0000256" key="13">
    <source>
        <dbReference type="SAM" id="Coils"/>
    </source>
</evidence>
<keyword evidence="5" id="KW-0862">Zinc</keyword>
<keyword evidence="3" id="KW-0479">Metal-binding</keyword>
<accession>S4P4F7</accession>
<evidence type="ECO:0000256" key="12">
    <source>
        <dbReference type="PROSITE-ProRule" id="PRU00309"/>
    </source>
</evidence>
<dbReference type="PROSITE" id="PS50950">
    <property type="entry name" value="ZF_THAP"/>
    <property type="match status" value="1"/>
</dbReference>
<dbReference type="AlphaFoldDB" id="S4P4F7"/>
<evidence type="ECO:0000256" key="8">
    <source>
        <dbReference type="ARBA" id="ARBA00023125"/>
    </source>
</evidence>
<dbReference type="InterPro" id="IPR026516">
    <property type="entry name" value="THAP1/10"/>
</dbReference>
<evidence type="ECO:0000256" key="1">
    <source>
        <dbReference type="ARBA" id="ARBA00004642"/>
    </source>
</evidence>
<keyword evidence="8 12" id="KW-0238">DNA-binding</keyword>
<evidence type="ECO:0000256" key="2">
    <source>
        <dbReference type="ARBA" id="ARBA00006177"/>
    </source>
</evidence>
<dbReference type="SMART" id="SM00980">
    <property type="entry name" value="THAP"/>
    <property type="match status" value="1"/>
</dbReference>
<dbReference type="PANTHER" id="PTHR46600">
    <property type="entry name" value="THAP DOMAIN-CONTAINING"/>
    <property type="match status" value="1"/>
</dbReference>
<comment type="similarity">
    <text evidence="2">Belongs to the THAP1 family.</text>
</comment>
<keyword evidence="6" id="KW-0805">Transcription regulation</keyword>
<dbReference type="SMART" id="SM00692">
    <property type="entry name" value="DM3"/>
    <property type="match status" value="1"/>
</dbReference>
<keyword evidence="4 12" id="KW-0863">Zinc-finger</keyword>
<name>S4P4F7_9NEOP</name>
<dbReference type="InterPro" id="IPR006612">
    <property type="entry name" value="THAP_Znf"/>
</dbReference>
<comment type="subcellular location">
    <subcellularLocation>
        <location evidence="1">Nucleus</location>
        <location evidence="1">Nucleoplasm</location>
    </subcellularLocation>
</comment>
<evidence type="ECO:0000256" key="6">
    <source>
        <dbReference type="ARBA" id="ARBA00023015"/>
    </source>
</evidence>
<evidence type="ECO:0000256" key="11">
    <source>
        <dbReference type="ARBA" id="ARBA00023306"/>
    </source>
</evidence>
<reference evidence="15" key="2">
    <citation type="submission" date="2013-05" db="EMBL/GenBank/DDBJ databases">
        <authorList>
            <person name="Carter J.-M."/>
            <person name="Baker S.C."/>
            <person name="Pink R."/>
            <person name="Carter D.R.F."/>
            <person name="Collins A."/>
            <person name="Tomlin J."/>
            <person name="Gibbs M."/>
            <person name="Breuker C.J."/>
        </authorList>
    </citation>
    <scope>NUCLEOTIDE SEQUENCE</scope>
    <source>
        <tissue evidence="15">Ovary</tissue>
    </source>
</reference>
<keyword evidence="9" id="KW-0804">Transcription</keyword>
<dbReference type="Pfam" id="PF05485">
    <property type="entry name" value="THAP"/>
    <property type="match status" value="1"/>
</dbReference>
<keyword evidence="10" id="KW-0539">Nucleus</keyword>
<dbReference type="SUPFAM" id="SSF57716">
    <property type="entry name" value="Glucocorticoid receptor-like (DNA-binding domain)"/>
    <property type="match status" value="1"/>
</dbReference>
<keyword evidence="11" id="KW-0131">Cell cycle</keyword>
<evidence type="ECO:0000256" key="3">
    <source>
        <dbReference type="ARBA" id="ARBA00022723"/>
    </source>
</evidence>
<feature type="domain" description="THAP-type" evidence="14">
    <location>
        <begin position="7"/>
        <end position="82"/>
    </location>
</feature>
<dbReference type="EMBL" id="GAIX01005984">
    <property type="protein sequence ID" value="JAA86576.1"/>
    <property type="molecule type" value="Transcribed_RNA"/>
</dbReference>
<evidence type="ECO:0000256" key="4">
    <source>
        <dbReference type="ARBA" id="ARBA00022771"/>
    </source>
</evidence>